<dbReference type="Pfam" id="PF05175">
    <property type="entry name" value="MTS"/>
    <property type="match status" value="1"/>
</dbReference>
<dbReference type="InterPro" id="IPR029063">
    <property type="entry name" value="SAM-dependent_MTases_sf"/>
</dbReference>
<feature type="domain" description="Release factor glutamine methyltransferase N-terminal" evidence="8">
    <location>
        <begin position="2"/>
        <end position="71"/>
    </location>
</feature>
<dbReference type="InterPro" id="IPR004556">
    <property type="entry name" value="HemK-like"/>
</dbReference>
<protein>
    <recommendedName>
        <fullName evidence="5">Release factor glutamine methyltransferase</fullName>
        <shortName evidence="5">RF MTase</shortName>
        <ecNumber evidence="5">2.1.1.297</ecNumber>
    </recommendedName>
    <alternativeName>
        <fullName evidence="5">N5-glutamine methyltransferase PrmC</fullName>
    </alternativeName>
    <alternativeName>
        <fullName evidence="5">Protein-(glutamine-N5) MTase PrmC</fullName>
    </alternativeName>
    <alternativeName>
        <fullName evidence="5">Protein-glutamine N-methyltransferase PrmC</fullName>
    </alternativeName>
</protein>
<keyword evidence="10" id="KW-1185">Reference proteome</keyword>
<dbReference type="CDD" id="cd02440">
    <property type="entry name" value="AdoMet_MTases"/>
    <property type="match status" value="1"/>
</dbReference>
<comment type="catalytic activity">
    <reaction evidence="4 5">
        <text>L-glutaminyl-[peptide chain release factor] + S-adenosyl-L-methionine = N(5)-methyl-L-glutaminyl-[peptide chain release factor] + S-adenosyl-L-homocysteine + H(+)</text>
        <dbReference type="Rhea" id="RHEA:42896"/>
        <dbReference type="Rhea" id="RHEA-COMP:10271"/>
        <dbReference type="Rhea" id="RHEA-COMP:10272"/>
        <dbReference type="ChEBI" id="CHEBI:15378"/>
        <dbReference type="ChEBI" id="CHEBI:30011"/>
        <dbReference type="ChEBI" id="CHEBI:57856"/>
        <dbReference type="ChEBI" id="CHEBI:59789"/>
        <dbReference type="ChEBI" id="CHEBI:61891"/>
        <dbReference type="EC" id="2.1.1.297"/>
    </reaction>
</comment>
<dbReference type="InterPro" id="IPR002052">
    <property type="entry name" value="DNA_methylase_N6_adenine_CS"/>
</dbReference>
<dbReference type="InterPro" id="IPR050320">
    <property type="entry name" value="N5-glutamine_MTase"/>
</dbReference>
<comment type="similarity">
    <text evidence="5">Belongs to the protein N5-glutamine methyltransferase family. PrmC subfamily.</text>
</comment>
<evidence type="ECO:0000256" key="4">
    <source>
        <dbReference type="ARBA" id="ARBA00048391"/>
    </source>
</evidence>
<feature type="binding site" evidence="5">
    <location>
        <begin position="199"/>
        <end position="202"/>
    </location>
    <ligand>
        <name>substrate</name>
    </ligand>
</feature>
<gene>
    <name evidence="5 9" type="primary">prmC</name>
    <name evidence="9" type="ORF">GCM10020260_25890</name>
</gene>
<keyword evidence="2 5" id="KW-0808">Transferase</keyword>
<dbReference type="PANTHER" id="PTHR18895">
    <property type="entry name" value="HEMK METHYLTRANSFERASE"/>
    <property type="match status" value="1"/>
</dbReference>
<dbReference type="InterPro" id="IPR007848">
    <property type="entry name" value="Small_mtfrase_dom"/>
</dbReference>
<reference evidence="10" key="1">
    <citation type="journal article" date="2019" name="Int. J. Syst. Evol. Microbiol.">
        <title>The Global Catalogue of Microorganisms (GCM) 10K type strain sequencing project: providing services to taxonomists for standard genome sequencing and annotation.</title>
        <authorList>
            <consortium name="The Broad Institute Genomics Platform"/>
            <consortium name="The Broad Institute Genome Sequencing Center for Infectious Disease"/>
            <person name="Wu L."/>
            <person name="Ma J."/>
        </authorList>
    </citation>
    <scope>NUCLEOTIDE SEQUENCE [LARGE SCALE GENOMIC DNA]</scope>
    <source>
        <strain evidence="10">JCM 11483</strain>
    </source>
</reference>
<keyword evidence="1 5" id="KW-0489">Methyltransferase</keyword>
<dbReference type="PROSITE" id="PS00092">
    <property type="entry name" value="N6_MTASE"/>
    <property type="match status" value="1"/>
</dbReference>
<dbReference type="Gene3D" id="3.40.50.150">
    <property type="entry name" value="Vaccinia Virus protein VP39"/>
    <property type="match status" value="1"/>
</dbReference>
<feature type="binding site" evidence="5">
    <location>
        <position position="199"/>
    </location>
    <ligand>
        <name>S-adenosyl-L-methionine</name>
        <dbReference type="ChEBI" id="CHEBI:59789"/>
    </ligand>
</feature>
<proteinExistence type="inferred from homology"/>
<dbReference type="InterPro" id="IPR019874">
    <property type="entry name" value="RF_methyltr_PrmC"/>
</dbReference>
<comment type="function">
    <text evidence="5">Methylates the class 1 translation termination release factors RF1/PrfA and RF2/PrfB on the glutamine residue of the universally conserved GGQ motif.</text>
</comment>
<evidence type="ECO:0000259" key="8">
    <source>
        <dbReference type="Pfam" id="PF17827"/>
    </source>
</evidence>
<dbReference type="EMBL" id="BAAAYG010000014">
    <property type="protein sequence ID" value="GAA3288061.1"/>
    <property type="molecule type" value="Genomic_DNA"/>
</dbReference>
<dbReference type="GO" id="GO:0008168">
    <property type="term" value="F:methyltransferase activity"/>
    <property type="evidence" value="ECO:0007669"/>
    <property type="project" value="UniProtKB-KW"/>
</dbReference>
<evidence type="ECO:0000256" key="6">
    <source>
        <dbReference type="SAM" id="MobiDB-lite"/>
    </source>
</evidence>
<dbReference type="Proteomes" id="UP001501736">
    <property type="component" value="Unassembled WGS sequence"/>
</dbReference>
<evidence type="ECO:0000256" key="5">
    <source>
        <dbReference type="HAMAP-Rule" id="MF_02126"/>
    </source>
</evidence>
<comment type="caution">
    <text evidence="5">Lacks conserved residue(s) required for the propagation of feature annotation.</text>
</comment>
<feature type="region of interest" description="Disordered" evidence="6">
    <location>
        <begin position="280"/>
        <end position="307"/>
    </location>
</feature>
<dbReference type="RefSeq" id="WP_344722073.1">
    <property type="nucleotide sequence ID" value="NZ_BAAAYG010000014.1"/>
</dbReference>
<dbReference type="Gene3D" id="1.10.8.10">
    <property type="entry name" value="DNA helicase RuvA subunit, C-terminal domain"/>
    <property type="match status" value="1"/>
</dbReference>
<dbReference type="Pfam" id="PF17827">
    <property type="entry name" value="PrmC_N"/>
    <property type="match status" value="1"/>
</dbReference>
<dbReference type="NCBIfam" id="TIGR00536">
    <property type="entry name" value="hemK_fam"/>
    <property type="match status" value="1"/>
</dbReference>
<comment type="caution">
    <text evidence="9">The sequence shown here is derived from an EMBL/GenBank/DDBJ whole genome shotgun (WGS) entry which is preliminary data.</text>
</comment>
<accession>A0ABP6RIS2</accession>
<evidence type="ECO:0000256" key="2">
    <source>
        <dbReference type="ARBA" id="ARBA00022679"/>
    </source>
</evidence>
<organism evidence="9 10">
    <name type="scientific">Nesterenkonia halobia</name>
    <dbReference type="NCBI Taxonomy" id="37922"/>
    <lineage>
        <taxon>Bacteria</taxon>
        <taxon>Bacillati</taxon>
        <taxon>Actinomycetota</taxon>
        <taxon>Actinomycetes</taxon>
        <taxon>Micrococcales</taxon>
        <taxon>Micrococcaceae</taxon>
        <taxon>Nesterenkonia</taxon>
    </lineage>
</organism>
<evidence type="ECO:0000256" key="1">
    <source>
        <dbReference type="ARBA" id="ARBA00022603"/>
    </source>
</evidence>
<evidence type="ECO:0000313" key="9">
    <source>
        <dbReference type="EMBL" id="GAA3288061.1"/>
    </source>
</evidence>
<dbReference type="InterPro" id="IPR040758">
    <property type="entry name" value="PrmC_N"/>
</dbReference>
<evidence type="ECO:0000256" key="3">
    <source>
        <dbReference type="ARBA" id="ARBA00022691"/>
    </source>
</evidence>
<evidence type="ECO:0000313" key="10">
    <source>
        <dbReference type="Proteomes" id="UP001501736"/>
    </source>
</evidence>
<evidence type="ECO:0000259" key="7">
    <source>
        <dbReference type="Pfam" id="PF05175"/>
    </source>
</evidence>
<dbReference type="HAMAP" id="MF_02126">
    <property type="entry name" value="RF_methyltr_PrmC"/>
    <property type="match status" value="1"/>
</dbReference>
<feature type="binding site" evidence="5">
    <location>
        <position position="157"/>
    </location>
    <ligand>
        <name>S-adenosyl-L-methionine</name>
        <dbReference type="ChEBI" id="CHEBI:59789"/>
    </ligand>
</feature>
<name>A0ABP6RIS2_9MICC</name>
<dbReference type="NCBIfam" id="TIGR03534">
    <property type="entry name" value="RF_mod_PrmC"/>
    <property type="match status" value="1"/>
</dbReference>
<dbReference type="GO" id="GO:0032259">
    <property type="term" value="P:methylation"/>
    <property type="evidence" value="ECO:0007669"/>
    <property type="project" value="UniProtKB-KW"/>
</dbReference>
<feature type="binding site" evidence="5">
    <location>
        <begin position="134"/>
        <end position="138"/>
    </location>
    <ligand>
        <name>S-adenosyl-L-methionine</name>
        <dbReference type="ChEBI" id="CHEBI:59789"/>
    </ligand>
</feature>
<dbReference type="PANTHER" id="PTHR18895:SF74">
    <property type="entry name" value="MTRF1L RELEASE FACTOR GLUTAMINE METHYLTRANSFERASE"/>
    <property type="match status" value="1"/>
</dbReference>
<keyword evidence="3 5" id="KW-0949">S-adenosyl-L-methionine</keyword>
<feature type="compositionally biased region" description="Low complexity" evidence="6">
    <location>
        <begin position="289"/>
        <end position="307"/>
    </location>
</feature>
<sequence length="307" mass="32704">MRAAVARLTEAEVPSPRADAELLAAHVLGVSRGRAAALALSGARLEDAAAERFELLVAERARRLPLQHLTGLAPFRDLQLRVGPGVFVPRPETEQVAQIALDRLHRLAGEQGEQGEHGEHRGADGAGLRVLDLGTGSGALAAAVAAELPGAEVHAVEVSAEAAAWAALNLEPLGVHLHCADLRDLPEGWAETFDVVVSNPPYIPASMVPVEVEVREHDPEVALYGGGEDGLSLPHQVVEVAAMLLREDGWFIMEHAEEQAEPLAARCAAHPRLTAVRTHQDLTGRDRATSAARRSSMSENTTTTMEE</sequence>
<dbReference type="SUPFAM" id="SSF53335">
    <property type="entry name" value="S-adenosyl-L-methionine-dependent methyltransferases"/>
    <property type="match status" value="1"/>
</dbReference>
<dbReference type="EC" id="2.1.1.297" evidence="5"/>
<feature type="domain" description="Methyltransferase small" evidence="7">
    <location>
        <begin position="129"/>
        <end position="202"/>
    </location>
</feature>